<evidence type="ECO:0000256" key="1">
    <source>
        <dbReference type="ARBA" id="ARBA00004435"/>
    </source>
</evidence>
<evidence type="ECO:0000256" key="7">
    <source>
        <dbReference type="ARBA" id="ARBA00022949"/>
    </source>
</evidence>
<dbReference type="GeneTree" id="ENSGT00390000007499"/>
<dbReference type="STRING" id="244447.ENSCSEP00000009055"/>
<dbReference type="GO" id="GO:0005886">
    <property type="term" value="C:plasma membrane"/>
    <property type="evidence" value="ECO:0007669"/>
    <property type="project" value="UniProtKB-SubCell"/>
</dbReference>
<keyword evidence="4" id="KW-0796">Tight junction</keyword>
<evidence type="ECO:0000256" key="6">
    <source>
        <dbReference type="ARBA" id="ARBA00022692"/>
    </source>
</evidence>
<evidence type="ECO:0000256" key="5">
    <source>
        <dbReference type="ARBA" id="ARBA00022475"/>
    </source>
</evidence>
<keyword evidence="12" id="KW-1185">Reference proteome</keyword>
<feature type="transmembrane region" description="Helical" evidence="10">
    <location>
        <begin position="115"/>
        <end position="135"/>
    </location>
</feature>
<dbReference type="PANTHER" id="PTHR12002">
    <property type="entry name" value="CLAUDIN"/>
    <property type="match status" value="1"/>
</dbReference>
<keyword evidence="9 10" id="KW-0472">Membrane</keyword>
<dbReference type="AlphaFoldDB" id="A0A3P8V9E9"/>
<dbReference type="InterPro" id="IPR006187">
    <property type="entry name" value="Claudin"/>
</dbReference>
<keyword evidence="8 10" id="KW-1133">Transmembrane helix</keyword>
<evidence type="ECO:0000313" key="11">
    <source>
        <dbReference type="Ensembl" id="ENSCSEP00000009055.1"/>
    </source>
</evidence>
<feature type="transmembrane region" description="Helical" evidence="10">
    <location>
        <begin position="84"/>
        <end position="108"/>
    </location>
</feature>
<evidence type="ECO:0000256" key="3">
    <source>
        <dbReference type="ARBA" id="ARBA00008295"/>
    </source>
</evidence>
<evidence type="ECO:0000256" key="9">
    <source>
        <dbReference type="ARBA" id="ARBA00023136"/>
    </source>
</evidence>
<dbReference type="Ensembl" id="ENSCSET00000009162.1">
    <property type="protein sequence ID" value="ENSCSEP00000009055.1"/>
    <property type="gene ID" value="ENSCSEG00000005805.1"/>
</dbReference>
<sequence>MNRQLELAALGLAFTGWLCATITRCQALWTVSGTLDNTTATLPAYWDGVWLEWNHWDLAHDGSLHCSFYQALMTLSGSFRTWKALINAAIGAGAFAIAICGVGTVWFPTRGQVKVFSGVLFVLSGFVLLVPIAWTCHHSGQPLEGAVLLRRDWGPALYLGWISIVLMVVGVSYYIYFNGFLT</sequence>
<reference evidence="11 12" key="1">
    <citation type="journal article" date="2014" name="Nat. Genet.">
        <title>Whole-genome sequence of a flatfish provides insights into ZW sex chromosome evolution and adaptation to a benthic lifestyle.</title>
        <authorList>
            <person name="Chen S."/>
            <person name="Zhang G."/>
            <person name="Shao C."/>
            <person name="Huang Q."/>
            <person name="Liu G."/>
            <person name="Zhang P."/>
            <person name="Song W."/>
            <person name="An N."/>
            <person name="Chalopin D."/>
            <person name="Volff J.N."/>
            <person name="Hong Y."/>
            <person name="Li Q."/>
            <person name="Sha Z."/>
            <person name="Zhou H."/>
            <person name="Xie M."/>
            <person name="Yu Q."/>
            <person name="Liu Y."/>
            <person name="Xiang H."/>
            <person name="Wang N."/>
            <person name="Wu K."/>
            <person name="Yang C."/>
            <person name="Zhou Q."/>
            <person name="Liao X."/>
            <person name="Yang L."/>
            <person name="Hu Q."/>
            <person name="Zhang J."/>
            <person name="Meng L."/>
            <person name="Jin L."/>
            <person name="Tian Y."/>
            <person name="Lian J."/>
            <person name="Yang J."/>
            <person name="Miao G."/>
            <person name="Liu S."/>
            <person name="Liang Z."/>
            <person name="Yan F."/>
            <person name="Li Y."/>
            <person name="Sun B."/>
            <person name="Zhang H."/>
            <person name="Zhang J."/>
            <person name="Zhu Y."/>
            <person name="Du M."/>
            <person name="Zhao Y."/>
            <person name="Schartl M."/>
            <person name="Tang Q."/>
            <person name="Wang J."/>
        </authorList>
    </citation>
    <scope>NUCLEOTIDE SEQUENCE</scope>
</reference>
<comment type="subcellular location">
    <subcellularLocation>
        <location evidence="1">Cell junction</location>
        <location evidence="1">Tight junction</location>
    </subcellularLocation>
    <subcellularLocation>
        <location evidence="2">Cell membrane</location>
        <topology evidence="2">Multi-pass membrane protein</topology>
    </subcellularLocation>
</comment>
<organism evidence="11 12">
    <name type="scientific">Cynoglossus semilaevis</name>
    <name type="common">Tongue sole</name>
    <dbReference type="NCBI Taxonomy" id="244447"/>
    <lineage>
        <taxon>Eukaryota</taxon>
        <taxon>Metazoa</taxon>
        <taxon>Chordata</taxon>
        <taxon>Craniata</taxon>
        <taxon>Vertebrata</taxon>
        <taxon>Euteleostomi</taxon>
        <taxon>Actinopterygii</taxon>
        <taxon>Neopterygii</taxon>
        <taxon>Teleostei</taxon>
        <taxon>Neoteleostei</taxon>
        <taxon>Acanthomorphata</taxon>
        <taxon>Carangaria</taxon>
        <taxon>Pleuronectiformes</taxon>
        <taxon>Pleuronectoidei</taxon>
        <taxon>Cynoglossidae</taxon>
        <taxon>Cynoglossinae</taxon>
        <taxon>Cynoglossus</taxon>
    </lineage>
</organism>
<keyword evidence="7" id="KW-0965">Cell junction</keyword>
<feature type="transmembrane region" description="Helical" evidence="10">
    <location>
        <begin position="155"/>
        <end position="176"/>
    </location>
</feature>
<dbReference type="GO" id="GO:0005198">
    <property type="term" value="F:structural molecule activity"/>
    <property type="evidence" value="ECO:0007669"/>
    <property type="project" value="InterPro"/>
</dbReference>
<proteinExistence type="inferred from homology"/>
<evidence type="ECO:0000256" key="8">
    <source>
        <dbReference type="ARBA" id="ARBA00022989"/>
    </source>
</evidence>
<dbReference type="OMA" id="IPTAWTC"/>
<accession>A0A3P8V9E9</accession>
<name>A0A3P8V9E9_CYNSE</name>
<evidence type="ECO:0000313" key="12">
    <source>
        <dbReference type="Proteomes" id="UP000265120"/>
    </source>
</evidence>
<dbReference type="GO" id="GO:0005923">
    <property type="term" value="C:bicellular tight junction"/>
    <property type="evidence" value="ECO:0007669"/>
    <property type="project" value="UniProtKB-SubCell"/>
</dbReference>
<comment type="similarity">
    <text evidence="3">Belongs to the claudin family.</text>
</comment>
<reference evidence="11" key="3">
    <citation type="submission" date="2025-09" db="UniProtKB">
        <authorList>
            <consortium name="Ensembl"/>
        </authorList>
    </citation>
    <scope>IDENTIFICATION</scope>
</reference>
<evidence type="ECO:0000256" key="2">
    <source>
        <dbReference type="ARBA" id="ARBA00004651"/>
    </source>
</evidence>
<dbReference type="Proteomes" id="UP000265120">
    <property type="component" value="Chromosome 4"/>
</dbReference>
<reference evidence="11" key="2">
    <citation type="submission" date="2025-08" db="UniProtKB">
        <authorList>
            <consortium name="Ensembl"/>
        </authorList>
    </citation>
    <scope>IDENTIFICATION</scope>
</reference>
<dbReference type="Gene3D" id="1.20.140.150">
    <property type="match status" value="1"/>
</dbReference>
<evidence type="ECO:0000256" key="4">
    <source>
        <dbReference type="ARBA" id="ARBA00022427"/>
    </source>
</evidence>
<dbReference type="PRINTS" id="PR01077">
    <property type="entry name" value="CLAUDIN"/>
</dbReference>
<keyword evidence="6 10" id="KW-0812">Transmembrane</keyword>
<protein>
    <submittedName>
        <fullName evidence="11">Claudin-4-like</fullName>
    </submittedName>
</protein>
<dbReference type="InParanoid" id="A0A3P8V9E9"/>
<keyword evidence="5" id="KW-1003">Cell membrane</keyword>
<evidence type="ECO:0000256" key="10">
    <source>
        <dbReference type="SAM" id="Phobius"/>
    </source>
</evidence>